<dbReference type="RefSeq" id="XP_001461137.1">
    <property type="nucleotide sequence ID" value="XM_001461100.1"/>
</dbReference>
<dbReference type="InParanoid" id="A0EEM3"/>
<reference evidence="1 2" key="1">
    <citation type="journal article" date="2006" name="Nature">
        <title>Global trends of whole-genome duplications revealed by the ciliate Paramecium tetraurelia.</title>
        <authorList>
            <consortium name="Genoscope"/>
            <person name="Aury J.-M."/>
            <person name="Jaillon O."/>
            <person name="Duret L."/>
            <person name="Noel B."/>
            <person name="Jubin C."/>
            <person name="Porcel B.M."/>
            <person name="Segurens B."/>
            <person name="Daubin V."/>
            <person name="Anthouard V."/>
            <person name="Aiach N."/>
            <person name="Arnaiz O."/>
            <person name="Billaut A."/>
            <person name="Beisson J."/>
            <person name="Blanc I."/>
            <person name="Bouhouche K."/>
            <person name="Camara F."/>
            <person name="Duharcourt S."/>
            <person name="Guigo R."/>
            <person name="Gogendeau D."/>
            <person name="Katinka M."/>
            <person name="Keller A.-M."/>
            <person name="Kissmehl R."/>
            <person name="Klotz C."/>
            <person name="Koll F."/>
            <person name="Le Moue A."/>
            <person name="Lepere C."/>
            <person name="Malinsky S."/>
            <person name="Nowacki M."/>
            <person name="Nowak J.K."/>
            <person name="Plattner H."/>
            <person name="Poulain J."/>
            <person name="Ruiz F."/>
            <person name="Serrano V."/>
            <person name="Zagulski M."/>
            <person name="Dessen P."/>
            <person name="Betermier M."/>
            <person name="Weissenbach J."/>
            <person name="Scarpelli C."/>
            <person name="Schachter V."/>
            <person name="Sperling L."/>
            <person name="Meyer E."/>
            <person name="Cohen J."/>
            <person name="Wincker P."/>
        </authorList>
    </citation>
    <scope>NUCLEOTIDE SEQUENCE [LARGE SCALE GENOMIC DNA]</scope>
    <source>
        <strain evidence="1 2">Stock d4-2</strain>
    </source>
</reference>
<dbReference type="GeneID" id="5046922"/>
<dbReference type="EMBL" id="CT868674">
    <property type="protein sequence ID" value="CAK93764.1"/>
    <property type="molecule type" value="Genomic_DNA"/>
</dbReference>
<protein>
    <submittedName>
        <fullName evidence="1">Uncharacterized protein</fullName>
    </submittedName>
</protein>
<evidence type="ECO:0000313" key="1">
    <source>
        <dbReference type="EMBL" id="CAK93764.1"/>
    </source>
</evidence>
<accession>A0EEM3</accession>
<keyword evidence="2" id="KW-1185">Reference proteome</keyword>
<gene>
    <name evidence="1" type="ORF">GSPATT00026086001</name>
</gene>
<name>A0EEM3_PARTE</name>
<dbReference type="HOGENOM" id="CLU_1216793_0_0_1"/>
<sequence>MKIFFEVSKKQISGKEVYLGFILYSIINYLYNQPRIDIDDQCFQMEGKQQNIENHQIRVKQINNHLGLNTFFKILQISTSYFWKIYTEWNTKPKKYLNLFFLELINQKILLFKSQDLSKPKLRSLKRLGIKPDPQELSIIHQKTVCNNQTQVKLHNFPSIDKTNKFKILRCNLLQDRNSLYLSKFSELDKKGTFQQFTIYNQLSCQNLGKQDLKNMKNDFKYAKINQE</sequence>
<dbReference type="AlphaFoldDB" id="A0EEM3"/>
<dbReference type="KEGG" id="ptm:GSPATT00026086001"/>
<dbReference type="OrthoDB" id="10582094at2759"/>
<proteinExistence type="predicted"/>
<dbReference type="Proteomes" id="UP000000600">
    <property type="component" value="Unassembled WGS sequence"/>
</dbReference>
<evidence type="ECO:0000313" key="2">
    <source>
        <dbReference type="Proteomes" id="UP000000600"/>
    </source>
</evidence>
<organism evidence="1 2">
    <name type="scientific">Paramecium tetraurelia</name>
    <dbReference type="NCBI Taxonomy" id="5888"/>
    <lineage>
        <taxon>Eukaryota</taxon>
        <taxon>Sar</taxon>
        <taxon>Alveolata</taxon>
        <taxon>Ciliophora</taxon>
        <taxon>Intramacronucleata</taxon>
        <taxon>Oligohymenophorea</taxon>
        <taxon>Peniculida</taxon>
        <taxon>Parameciidae</taxon>
        <taxon>Paramecium</taxon>
    </lineage>
</organism>